<dbReference type="STRING" id="1069534.LRC_07400"/>
<dbReference type="PATRIC" id="fig|1069534.5.peg.819"/>
<accession>G2SN55</accession>
<gene>
    <name evidence="2" type="ordered locus">LRC_07400</name>
</gene>
<keyword evidence="3" id="KW-1185">Reference proteome</keyword>
<dbReference type="HOGENOM" id="CLU_3169611_0_0_9"/>
<evidence type="ECO:0000256" key="1">
    <source>
        <dbReference type="SAM" id="Coils"/>
    </source>
</evidence>
<reference evidence="2 3" key="1">
    <citation type="journal article" date="2011" name="Microb. Cell Fact.">
        <title>Genome sequences and comparative genomics of two Lactobacillus ruminis strains from the bovine and human intestinal tracts.</title>
        <authorList>
            <person name="Forde B.M."/>
            <person name="Neville B.A."/>
            <person name="O'Donnell M.M."/>
            <person name="Riboulet-Bisson E."/>
            <person name="Claesson M.J."/>
            <person name="Coghlan A."/>
            <person name="Ross R.P."/>
            <person name="O'Toole P.W."/>
        </authorList>
    </citation>
    <scope>NUCLEOTIDE SEQUENCE [LARGE SCALE GENOMIC DNA]</scope>
    <source>
        <strain evidence="3">ATCC 27782 / RF3</strain>
    </source>
</reference>
<sequence>MDTEKLQKIISNLAAEIGNLNIKLANLAVENEKLQQMVAEANQKKEEE</sequence>
<evidence type="ECO:0000313" key="3">
    <source>
        <dbReference type="Proteomes" id="UP000001279"/>
    </source>
</evidence>
<evidence type="ECO:0000313" key="2">
    <source>
        <dbReference type="EMBL" id="AEN78029.1"/>
    </source>
</evidence>
<dbReference type="GeneID" id="45175038"/>
<keyword evidence="1" id="KW-0175">Coiled coil</keyword>
<dbReference type="Proteomes" id="UP000001279">
    <property type="component" value="Chromosome"/>
</dbReference>
<protein>
    <submittedName>
        <fullName evidence="2">Uncharacterized protein</fullName>
    </submittedName>
</protein>
<organism evidence="2 3">
    <name type="scientific">Ligilactobacillus ruminis (strain ATCC 27782 / RF3)</name>
    <name type="common">Lactobacillus ruminis</name>
    <dbReference type="NCBI Taxonomy" id="1069534"/>
    <lineage>
        <taxon>Bacteria</taxon>
        <taxon>Bacillati</taxon>
        <taxon>Bacillota</taxon>
        <taxon>Bacilli</taxon>
        <taxon>Lactobacillales</taxon>
        <taxon>Lactobacillaceae</taxon>
        <taxon>Ligilactobacillus</taxon>
    </lineage>
</organism>
<feature type="coiled-coil region" evidence="1">
    <location>
        <begin position="10"/>
        <end position="47"/>
    </location>
</feature>
<dbReference type="EMBL" id="CP003032">
    <property type="protein sequence ID" value="AEN78029.1"/>
    <property type="molecule type" value="Genomic_DNA"/>
</dbReference>
<dbReference type="AlphaFoldDB" id="G2SN55"/>
<proteinExistence type="predicted"/>
<name>G2SN55_LIGR2</name>
<dbReference type="KEGG" id="lrm:LRC_07400"/>
<dbReference type="RefSeq" id="WP_014073250.1">
    <property type="nucleotide sequence ID" value="NC_015975.1"/>
</dbReference>